<evidence type="ECO:0000313" key="6">
    <source>
        <dbReference type="Proteomes" id="UP001152523"/>
    </source>
</evidence>
<reference evidence="5" key="1">
    <citation type="submission" date="2022-07" db="EMBL/GenBank/DDBJ databases">
        <authorList>
            <person name="Macas J."/>
            <person name="Novak P."/>
            <person name="Neumann P."/>
        </authorList>
    </citation>
    <scope>NUCLEOTIDE SEQUENCE</scope>
</reference>
<dbReference type="Pfam" id="PF14223">
    <property type="entry name" value="Retrotran_gag_2"/>
    <property type="match status" value="1"/>
</dbReference>
<dbReference type="SMART" id="SM00343">
    <property type="entry name" value="ZnF_C2HC"/>
    <property type="match status" value="1"/>
</dbReference>
<organism evidence="5 6">
    <name type="scientific">Cuscuta epithymum</name>
    <dbReference type="NCBI Taxonomy" id="186058"/>
    <lineage>
        <taxon>Eukaryota</taxon>
        <taxon>Viridiplantae</taxon>
        <taxon>Streptophyta</taxon>
        <taxon>Embryophyta</taxon>
        <taxon>Tracheophyta</taxon>
        <taxon>Spermatophyta</taxon>
        <taxon>Magnoliopsida</taxon>
        <taxon>eudicotyledons</taxon>
        <taxon>Gunneridae</taxon>
        <taxon>Pentapetalae</taxon>
        <taxon>asterids</taxon>
        <taxon>lamiids</taxon>
        <taxon>Solanales</taxon>
        <taxon>Convolvulaceae</taxon>
        <taxon>Cuscuteae</taxon>
        <taxon>Cuscuta</taxon>
        <taxon>Cuscuta subgen. Cuscuta</taxon>
    </lineage>
</organism>
<evidence type="ECO:0000256" key="1">
    <source>
        <dbReference type="PROSITE-ProRule" id="PRU00047"/>
    </source>
</evidence>
<dbReference type="Gene3D" id="4.10.60.10">
    <property type="entry name" value="Zinc finger, CCHC-type"/>
    <property type="match status" value="1"/>
</dbReference>
<dbReference type="PROSITE" id="PS50158">
    <property type="entry name" value="ZF_CCHC"/>
    <property type="match status" value="1"/>
</dbReference>
<sequence>MEALALGNENRPPILRRGEYQMWKTRFLNFLEGKDNSSAMLESLTEGPAQIWMNVTSDGVNNPPVTVERRLKAKSEYTEADRLRVKADLMAKTYLLQAIPNDIYILIDSMETTKEMWDEVKKLMIGTDLGLKTKKANILTAYDAFKVLPGEALHETYNRFVQLINEMRKIKVVKSNMEMNIRFLSSLPPKWRRTVKNLRQHLDLDELDLCTVHEHLQQFVNDTAEMEGSYSANPLALMMETQPKSLSKIQKRRKAVKMESEEEESEEEVDVESELAELQKKMALLTNQFNKRFPKKGNSSNKLRTSSANYKLKNNDQNSSSRVVAAEDPPKCFNCGKAGHVIKDCRLPRKRDFNYYKQKMLWNKQKMFMAKQDDDSAATLTENDPWQEESSDDEEEENLALMAIVEKIEEEKGDAAIPDESSSSNHTVSTSKSSCSCTCKVHSFQEKDDIIKELRDRLDHNYKNLLTKLDRISSLSVQLDNEKDMLKKRNSEADMLTQKVAEFTKKLSETEVERNCEKGKKDMLFDKIIVLHRKIKELKDLIAKRGQSEQTIFLNQNKDTRFYNSKEGLGITNPRNLKKINCRQLYDINYMGLGLTKLMLFVGAKETGEEEETKRSNPSKAEVPFSYDSLNESYATKEPVFSHDESVSPYPSETEVVSDPEPPSTSNSEKEEEPYIPPLIRKFEKLHISLEEQRKVFEEERKSFESERDRLLNELTLLKESSRSNTTSQSSSDTDISQPIQDKTNFFKKASTHSNSPLKTGNEVSRRVERRREWKLKRAEIAEGKKKMFSENKKSCSSAVFYSNKCRSSSLSLPCSFASVSCPELNESDFTSDPFYFNKKLYAPGLGNACLNDSHYERVVNSVRERKQRERKQKKQSENRAVEGIYNFPNLKYPLKVHSKKHLQRLSKEAIFKPYLTNQPFTHRNNNLVSSAPKIKQQWIPKADLEKQRTLSEKAADLGSQLKEKFKKIFSIDKEGPILRWVPKSP</sequence>
<keyword evidence="1" id="KW-0863">Zinc-finger</keyword>
<gene>
    <name evidence="5" type="ORF">CEPIT_LOCUS19925</name>
</gene>
<name>A0AAV0DXV9_9ASTE</name>
<feature type="region of interest" description="Disordered" evidence="3">
    <location>
        <begin position="721"/>
        <end position="740"/>
    </location>
</feature>
<feature type="region of interest" description="Disordered" evidence="3">
    <location>
        <begin position="373"/>
        <end position="397"/>
    </location>
</feature>
<feature type="compositionally biased region" description="Low complexity" evidence="3">
    <location>
        <begin position="723"/>
        <end position="740"/>
    </location>
</feature>
<feature type="region of interest" description="Disordered" evidence="3">
    <location>
        <begin position="639"/>
        <end position="677"/>
    </location>
</feature>
<evidence type="ECO:0000259" key="4">
    <source>
        <dbReference type="PROSITE" id="PS50158"/>
    </source>
</evidence>
<dbReference type="GO" id="GO:0008270">
    <property type="term" value="F:zinc ion binding"/>
    <property type="evidence" value="ECO:0007669"/>
    <property type="project" value="UniProtKB-KW"/>
</dbReference>
<feature type="coiled-coil region" evidence="2">
    <location>
        <begin position="246"/>
        <end position="288"/>
    </location>
</feature>
<feature type="compositionally biased region" description="Polar residues" evidence="3">
    <location>
        <begin position="297"/>
        <end position="309"/>
    </location>
</feature>
<dbReference type="InterPro" id="IPR036875">
    <property type="entry name" value="Znf_CCHC_sf"/>
</dbReference>
<dbReference type="GO" id="GO:0003676">
    <property type="term" value="F:nucleic acid binding"/>
    <property type="evidence" value="ECO:0007669"/>
    <property type="project" value="InterPro"/>
</dbReference>
<dbReference type="PANTHER" id="PTHR34676:SF28">
    <property type="entry name" value="ZINC FINGER, CCHC-TYPE, RIBONUCLEASE H-LIKE DOMAIN, GAG-PRE-INTEGRASE DOMAIN PROTEIN-RELATED"/>
    <property type="match status" value="1"/>
</dbReference>
<feature type="compositionally biased region" description="Acidic residues" evidence="3">
    <location>
        <begin position="385"/>
        <end position="397"/>
    </location>
</feature>
<keyword evidence="2" id="KW-0175">Coiled coil</keyword>
<dbReference type="EMBL" id="CAMAPF010000197">
    <property type="protein sequence ID" value="CAH9112374.1"/>
    <property type="molecule type" value="Genomic_DNA"/>
</dbReference>
<evidence type="ECO:0000313" key="5">
    <source>
        <dbReference type="EMBL" id="CAH9112374.1"/>
    </source>
</evidence>
<dbReference type="PANTHER" id="PTHR34676">
    <property type="entry name" value="DUF4219 DOMAIN-CONTAINING PROTEIN-RELATED"/>
    <property type="match status" value="1"/>
</dbReference>
<proteinExistence type="predicted"/>
<accession>A0AAV0DXV9</accession>
<evidence type="ECO:0000256" key="3">
    <source>
        <dbReference type="SAM" id="MobiDB-lite"/>
    </source>
</evidence>
<comment type="caution">
    <text evidence="5">The sequence shown here is derived from an EMBL/GenBank/DDBJ whole genome shotgun (WGS) entry which is preliminary data.</text>
</comment>
<keyword evidence="6" id="KW-1185">Reference proteome</keyword>
<feature type="coiled-coil region" evidence="2">
    <location>
        <begin position="680"/>
        <end position="721"/>
    </location>
</feature>
<feature type="domain" description="CCHC-type" evidence="4">
    <location>
        <begin position="331"/>
        <end position="346"/>
    </location>
</feature>
<dbReference type="InterPro" id="IPR001878">
    <property type="entry name" value="Znf_CCHC"/>
</dbReference>
<dbReference type="SUPFAM" id="SSF57756">
    <property type="entry name" value="Retrovirus zinc finger-like domains"/>
    <property type="match status" value="1"/>
</dbReference>
<feature type="region of interest" description="Disordered" evidence="3">
    <location>
        <begin position="747"/>
        <end position="769"/>
    </location>
</feature>
<protein>
    <recommendedName>
        <fullName evidence="4">CCHC-type domain-containing protein</fullName>
    </recommendedName>
</protein>
<evidence type="ECO:0000256" key="2">
    <source>
        <dbReference type="SAM" id="Coils"/>
    </source>
</evidence>
<keyword evidence="1" id="KW-0479">Metal-binding</keyword>
<dbReference type="AlphaFoldDB" id="A0AAV0DXV9"/>
<dbReference type="Pfam" id="PF00098">
    <property type="entry name" value="zf-CCHC"/>
    <property type="match status" value="1"/>
</dbReference>
<feature type="region of interest" description="Disordered" evidence="3">
    <location>
        <begin position="291"/>
        <end position="323"/>
    </location>
</feature>
<keyword evidence="1" id="KW-0862">Zinc</keyword>
<dbReference type="Proteomes" id="UP001152523">
    <property type="component" value="Unassembled WGS sequence"/>
</dbReference>